<keyword evidence="5 9" id="KW-0418">Kinase</keyword>
<dbReference type="InterPro" id="IPR003594">
    <property type="entry name" value="HATPase_dom"/>
</dbReference>
<feature type="transmembrane region" description="Helical" evidence="7">
    <location>
        <begin position="12"/>
        <end position="34"/>
    </location>
</feature>
<evidence type="ECO:0000313" key="9">
    <source>
        <dbReference type="EMBL" id="MDG4716411.1"/>
    </source>
</evidence>
<feature type="transmembrane region" description="Helical" evidence="7">
    <location>
        <begin position="134"/>
        <end position="155"/>
    </location>
</feature>
<evidence type="ECO:0000256" key="4">
    <source>
        <dbReference type="ARBA" id="ARBA00022679"/>
    </source>
</evidence>
<proteinExistence type="predicted"/>
<organism evidence="9 10">
    <name type="scientific">Winogradskyella marincola</name>
    <dbReference type="NCBI Taxonomy" id="3037795"/>
    <lineage>
        <taxon>Bacteria</taxon>
        <taxon>Pseudomonadati</taxon>
        <taxon>Bacteroidota</taxon>
        <taxon>Flavobacteriia</taxon>
        <taxon>Flavobacteriales</taxon>
        <taxon>Flavobacteriaceae</taxon>
        <taxon>Winogradskyella</taxon>
    </lineage>
</organism>
<feature type="transmembrane region" description="Helical" evidence="7">
    <location>
        <begin position="241"/>
        <end position="269"/>
    </location>
</feature>
<comment type="caution">
    <text evidence="9">The sequence shown here is derived from an EMBL/GenBank/DDBJ whole genome shotgun (WGS) entry which is preliminary data.</text>
</comment>
<accession>A0ABT6G2Y3</accession>
<reference evidence="9 10" key="1">
    <citation type="submission" date="2023-03" db="EMBL/GenBank/DDBJ databases">
        <title>Strain YYF002 represents a novel species in the genus Winogradskyella isolated from seawater.</title>
        <authorList>
            <person name="Fu Z.-Y."/>
        </authorList>
    </citation>
    <scope>NUCLEOTIDE SEQUENCE [LARGE SCALE GENOMIC DNA]</scope>
    <source>
        <strain evidence="9 10">YYF002</strain>
    </source>
</reference>
<feature type="transmembrane region" description="Helical" evidence="7">
    <location>
        <begin position="107"/>
        <end position="127"/>
    </location>
</feature>
<dbReference type="Gene3D" id="3.30.565.10">
    <property type="entry name" value="Histidine kinase-like ATPase, C-terminal domain"/>
    <property type="match status" value="1"/>
</dbReference>
<keyword evidence="6" id="KW-0175">Coiled coil</keyword>
<dbReference type="InterPro" id="IPR005467">
    <property type="entry name" value="His_kinase_dom"/>
</dbReference>
<gene>
    <name evidence="9" type="ORF">P7122_11030</name>
</gene>
<feature type="transmembrane region" description="Helical" evidence="7">
    <location>
        <begin position="170"/>
        <end position="191"/>
    </location>
</feature>
<dbReference type="EMBL" id="JARSBN010000005">
    <property type="protein sequence ID" value="MDG4716411.1"/>
    <property type="molecule type" value="Genomic_DNA"/>
</dbReference>
<keyword evidence="4" id="KW-0808">Transferase</keyword>
<evidence type="ECO:0000256" key="3">
    <source>
        <dbReference type="ARBA" id="ARBA00022553"/>
    </source>
</evidence>
<keyword evidence="10" id="KW-1185">Reference proteome</keyword>
<feature type="coiled-coil region" evidence="6">
    <location>
        <begin position="278"/>
        <end position="305"/>
    </location>
</feature>
<dbReference type="InterPro" id="IPR004358">
    <property type="entry name" value="Sig_transdc_His_kin-like_C"/>
</dbReference>
<dbReference type="PANTHER" id="PTHR43304">
    <property type="entry name" value="PHYTOCHROME-LIKE PROTEIN CPH1"/>
    <property type="match status" value="1"/>
</dbReference>
<evidence type="ECO:0000256" key="6">
    <source>
        <dbReference type="SAM" id="Coils"/>
    </source>
</evidence>
<dbReference type="Pfam" id="PF02518">
    <property type="entry name" value="HATPase_c"/>
    <property type="match status" value="1"/>
</dbReference>
<feature type="transmembrane region" description="Helical" evidence="7">
    <location>
        <begin position="81"/>
        <end position="101"/>
    </location>
</feature>
<protein>
    <recommendedName>
        <fullName evidence="2">histidine kinase</fullName>
        <ecNumber evidence="2">2.7.13.3</ecNumber>
    </recommendedName>
</protein>
<dbReference type="InterPro" id="IPR052162">
    <property type="entry name" value="Sensor_kinase/Photoreceptor"/>
</dbReference>
<sequence>MLNFSRKHFGVNLFFSYKLTALVTIMVSVVNIYYWVTDDFYNVFSGFTINPNATMKVITSIGFLILGSIYYLKKTNLIKGLIFLGLLIQVIQFSIANLSILENDFNNLSSGATILMFCIAYSSMYFIKVKKLKIVFLILNSTLYILSSFAVFYYLLDMDELNTISGFETLSWNTAMIFFMNSISLFELKLINKIDPIKFNEVVSKKTHPYNYFPYFFLIPVLFIIFASFAAYYKIITIVQAVFFIILFLNTSSFINMFFYSYNFILFYVEITRKSSQLKANNKLLNSLNEELTSLNKKLKRKNAYLEDFASITSHNLREPIIALEELQKISEQTASQEGFTNEEVQTMFNTSISRLHQGINSLVQYHDFIKNEDQKSDNRISLKTGIESIINNTKKLAPANTLIDLDIKQDLTIQKNYIDTIFSNLLSNSYKYKKNSTNLKVKIIAYRVNDTYSILYRDNGVGINLSYFKKHLFKKRKRFHKKSNNSNGYGLYYTKLCVKKLNGKIDIYSTLGKGTAFRIKLKLPLNNE</sequence>
<dbReference type="RefSeq" id="WP_278005857.1">
    <property type="nucleotide sequence ID" value="NZ_JARSBN010000005.1"/>
</dbReference>
<dbReference type="Proteomes" id="UP001529085">
    <property type="component" value="Unassembled WGS sequence"/>
</dbReference>
<evidence type="ECO:0000313" key="10">
    <source>
        <dbReference type="Proteomes" id="UP001529085"/>
    </source>
</evidence>
<keyword evidence="3" id="KW-0597">Phosphoprotein</keyword>
<dbReference type="EC" id="2.7.13.3" evidence="2"/>
<evidence type="ECO:0000256" key="2">
    <source>
        <dbReference type="ARBA" id="ARBA00012438"/>
    </source>
</evidence>
<dbReference type="InterPro" id="IPR036890">
    <property type="entry name" value="HATPase_C_sf"/>
</dbReference>
<feature type="transmembrane region" description="Helical" evidence="7">
    <location>
        <begin position="212"/>
        <end position="235"/>
    </location>
</feature>
<feature type="transmembrane region" description="Helical" evidence="7">
    <location>
        <begin position="54"/>
        <end position="72"/>
    </location>
</feature>
<evidence type="ECO:0000259" key="8">
    <source>
        <dbReference type="PROSITE" id="PS50109"/>
    </source>
</evidence>
<keyword evidence="7" id="KW-1133">Transmembrane helix</keyword>
<keyword evidence="7" id="KW-0472">Membrane</keyword>
<evidence type="ECO:0000256" key="5">
    <source>
        <dbReference type="ARBA" id="ARBA00022777"/>
    </source>
</evidence>
<dbReference type="Gene3D" id="1.10.287.130">
    <property type="match status" value="1"/>
</dbReference>
<dbReference type="SMART" id="SM00387">
    <property type="entry name" value="HATPase_c"/>
    <property type="match status" value="1"/>
</dbReference>
<dbReference type="GO" id="GO:0016301">
    <property type="term" value="F:kinase activity"/>
    <property type="evidence" value="ECO:0007669"/>
    <property type="project" value="UniProtKB-KW"/>
</dbReference>
<dbReference type="PRINTS" id="PR00344">
    <property type="entry name" value="BCTRLSENSOR"/>
</dbReference>
<comment type="catalytic activity">
    <reaction evidence="1">
        <text>ATP + protein L-histidine = ADP + protein N-phospho-L-histidine.</text>
        <dbReference type="EC" id="2.7.13.3"/>
    </reaction>
</comment>
<evidence type="ECO:0000256" key="1">
    <source>
        <dbReference type="ARBA" id="ARBA00000085"/>
    </source>
</evidence>
<name>A0ABT6G2Y3_9FLAO</name>
<dbReference type="PROSITE" id="PS50109">
    <property type="entry name" value="HIS_KIN"/>
    <property type="match status" value="1"/>
</dbReference>
<evidence type="ECO:0000256" key="7">
    <source>
        <dbReference type="SAM" id="Phobius"/>
    </source>
</evidence>
<dbReference type="PANTHER" id="PTHR43304:SF1">
    <property type="entry name" value="PAC DOMAIN-CONTAINING PROTEIN"/>
    <property type="match status" value="1"/>
</dbReference>
<dbReference type="SUPFAM" id="SSF55874">
    <property type="entry name" value="ATPase domain of HSP90 chaperone/DNA topoisomerase II/histidine kinase"/>
    <property type="match status" value="1"/>
</dbReference>
<feature type="domain" description="Histidine kinase" evidence="8">
    <location>
        <begin position="312"/>
        <end position="526"/>
    </location>
</feature>
<keyword evidence="7" id="KW-0812">Transmembrane</keyword>